<reference evidence="1" key="3">
    <citation type="submission" date="2020-09" db="EMBL/GenBank/DDBJ databases">
        <authorList>
            <person name="Sun Q."/>
            <person name="Ohkuma M."/>
        </authorList>
    </citation>
    <scope>NUCLEOTIDE SEQUENCE</scope>
    <source>
        <strain evidence="1">JCM 4834</strain>
    </source>
</reference>
<evidence type="ECO:0000313" key="1">
    <source>
        <dbReference type="EMBL" id="GGZ55185.1"/>
    </source>
</evidence>
<dbReference type="KEGG" id="ssub:CP968_07765"/>
<dbReference type="Proteomes" id="UP000326831">
    <property type="component" value="Chromosome"/>
</dbReference>
<dbReference type="EMBL" id="CP023701">
    <property type="protein sequence ID" value="QEU78190.1"/>
    <property type="molecule type" value="Genomic_DNA"/>
</dbReference>
<sequence>MVVDEAVAATLRGQSQTQVATFVAGCAERMAQVFTGLCGVDPARNSDSDVVVQLLENLWDPEIPADSFRASVESLEGFRELEPSDEEIIDVAGIYSFYSVLAMRYAALYRSSGDVEDALKCAHSCLTAMGQLDQNLSGAAFFAQEAEFQQRATSAPPLDALRSDLLQQLRQGDRIVSRERLLAIQSRFIHSAGR</sequence>
<organism evidence="2 3">
    <name type="scientific">Streptomyces subrutilus</name>
    <dbReference type="NCBI Taxonomy" id="36818"/>
    <lineage>
        <taxon>Bacteria</taxon>
        <taxon>Bacillati</taxon>
        <taxon>Actinomycetota</taxon>
        <taxon>Actinomycetes</taxon>
        <taxon>Kitasatosporales</taxon>
        <taxon>Streptomycetaceae</taxon>
        <taxon>Streptomyces</taxon>
    </lineage>
</organism>
<reference evidence="1" key="1">
    <citation type="journal article" date="2014" name="Int. J. Syst. Evol. Microbiol.">
        <title>Complete genome sequence of Corynebacterium casei LMG S-19264T (=DSM 44701T), isolated from a smear-ripened cheese.</title>
        <authorList>
            <consortium name="US DOE Joint Genome Institute (JGI-PGF)"/>
            <person name="Walter F."/>
            <person name="Albersmeier A."/>
            <person name="Kalinowski J."/>
            <person name="Ruckert C."/>
        </authorList>
    </citation>
    <scope>NUCLEOTIDE SEQUENCE</scope>
    <source>
        <strain evidence="1">JCM 4834</strain>
    </source>
</reference>
<protein>
    <recommendedName>
        <fullName evidence="4">Tetratricopeptide repeat protein</fullName>
    </recommendedName>
</protein>
<dbReference type="OrthoDB" id="4117892at2"/>
<reference evidence="2 3" key="2">
    <citation type="submission" date="2017-09" db="EMBL/GenBank/DDBJ databases">
        <authorList>
            <person name="Lee N."/>
            <person name="Cho B.-K."/>
        </authorList>
    </citation>
    <scope>NUCLEOTIDE SEQUENCE [LARGE SCALE GENOMIC DNA]</scope>
    <source>
        <strain evidence="2 3">ATCC 27467</strain>
    </source>
</reference>
<dbReference type="AlphaFoldDB" id="A0A5P2UGV1"/>
<dbReference type="RefSeq" id="WP_150517282.1">
    <property type="nucleotide sequence ID" value="NZ_BMVX01000004.1"/>
</dbReference>
<evidence type="ECO:0008006" key="4">
    <source>
        <dbReference type="Google" id="ProtNLM"/>
    </source>
</evidence>
<accession>A0A5P2UGV1</accession>
<evidence type="ECO:0000313" key="3">
    <source>
        <dbReference type="Proteomes" id="UP000326831"/>
    </source>
</evidence>
<dbReference type="Proteomes" id="UP000634660">
    <property type="component" value="Unassembled WGS sequence"/>
</dbReference>
<dbReference type="EMBL" id="BMVX01000004">
    <property type="protein sequence ID" value="GGZ55185.1"/>
    <property type="molecule type" value="Genomic_DNA"/>
</dbReference>
<name>A0A5P2UGV1_9ACTN</name>
<gene>
    <name evidence="2" type="ORF">CP968_07765</name>
    <name evidence="1" type="ORF">GCM10010371_13350</name>
</gene>
<proteinExistence type="predicted"/>
<keyword evidence="3" id="KW-1185">Reference proteome</keyword>
<evidence type="ECO:0000313" key="2">
    <source>
        <dbReference type="EMBL" id="QEU78190.1"/>
    </source>
</evidence>